<evidence type="ECO:0000256" key="4">
    <source>
        <dbReference type="ARBA" id="ARBA00022692"/>
    </source>
</evidence>
<proteinExistence type="predicted"/>
<accession>A0A5C4SZF4</accession>
<dbReference type="EMBL" id="VDCQ01000069">
    <property type="protein sequence ID" value="TNJ61950.1"/>
    <property type="molecule type" value="Genomic_DNA"/>
</dbReference>
<dbReference type="GO" id="GO:0055085">
    <property type="term" value="P:transmembrane transport"/>
    <property type="evidence" value="ECO:0007669"/>
    <property type="project" value="InterPro"/>
</dbReference>
<evidence type="ECO:0000256" key="2">
    <source>
        <dbReference type="ARBA" id="ARBA00022448"/>
    </source>
</evidence>
<dbReference type="GO" id="GO:0005886">
    <property type="term" value="C:plasma membrane"/>
    <property type="evidence" value="ECO:0007669"/>
    <property type="project" value="UniProtKB-SubCell"/>
</dbReference>
<evidence type="ECO:0000313" key="9">
    <source>
        <dbReference type="EMBL" id="TNJ61950.1"/>
    </source>
</evidence>
<keyword evidence="4 7" id="KW-0812">Transmembrane</keyword>
<comment type="subcellular location">
    <subcellularLocation>
        <location evidence="1">Cell membrane</location>
        <topology evidence="1">Multi-pass membrane protein</topology>
    </subcellularLocation>
</comment>
<dbReference type="SUPFAM" id="SSF161098">
    <property type="entry name" value="MetI-like"/>
    <property type="match status" value="1"/>
</dbReference>
<dbReference type="CDD" id="cd06261">
    <property type="entry name" value="TM_PBP2"/>
    <property type="match status" value="1"/>
</dbReference>
<feature type="transmembrane region" description="Helical" evidence="7">
    <location>
        <begin position="20"/>
        <end position="43"/>
    </location>
</feature>
<name>A0A5C4SZF4_9BACL</name>
<keyword evidence="10" id="KW-1185">Reference proteome</keyword>
<dbReference type="InterPro" id="IPR000515">
    <property type="entry name" value="MetI-like"/>
</dbReference>
<dbReference type="AlphaFoldDB" id="A0A5C4SZF4"/>
<dbReference type="OrthoDB" id="9788108at2"/>
<dbReference type="InterPro" id="IPR050809">
    <property type="entry name" value="UgpAE/MalFG_permease"/>
</dbReference>
<feature type="transmembrane region" description="Helical" evidence="7">
    <location>
        <begin position="270"/>
        <end position="295"/>
    </location>
</feature>
<feature type="transmembrane region" description="Helical" evidence="7">
    <location>
        <begin position="228"/>
        <end position="250"/>
    </location>
</feature>
<organism evidence="9 10">
    <name type="scientific">Paenibacillus hemerocallicola</name>
    <dbReference type="NCBI Taxonomy" id="1172614"/>
    <lineage>
        <taxon>Bacteria</taxon>
        <taxon>Bacillati</taxon>
        <taxon>Bacillota</taxon>
        <taxon>Bacilli</taxon>
        <taxon>Bacillales</taxon>
        <taxon>Paenibacillaceae</taxon>
        <taxon>Paenibacillus</taxon>
    </lineage>
</organism>
<evidence type="ECO:0000256" key="3">
    <source>
        <dbReference type="ARBA" id="ARBA00022475"/>
    </source>
</evidence>
<dbReference type="PANTHER" id="PTHR43227:SF3">
    <property type="entry name" value="BINDING-PROTEIN-DEPENDENT TRANSPORT SYSTEMS INNER MEMBRANE COMPONENT"/>
    <property type="match status" value="1"/>
</dbReference>
<protein>
    <submittedName>
        <fullName evidence="9">Sugar ABC transporter permease</fullName>
    </submittedName>
</protein>
<dbReference type="PANTHER" id="PTHR43227">
    <property type="entry name" value="BLL4140 PROTEIN"/>
    <property type="match status" value="1"/>
</dbReference>
<feature type="transmembrane region" description="Helical" evidence="7">
    <location>
        <begin position="75"/>
        <end position="97"/>
    </location>
</feature>
<sequence length="305" mass="34348">MKRIRLGLETRKMWSGYLFISPWLVGFLAFLVYPLAMSLYMSFQSINNVSELNMKFVGWDNYTRAFIKDTQFVPFFLHAVRTSLIEIPLILSFSLFIASMLNQNVKGKLFFRGAFFLPVLIGSGFVMQQLLGLQADPMQAAMAQLQSASGGGQIREVGGLDIPAALTVYLPPELADALSDVLKTLTVALWKTGIPILLFIAGLQGISESLYESAKCDGATPWEMFWKITFPLMTPILLLNAIFTLVDSFTDLRNVMMIYIKYTGFSKIELGYASALGWLYFLFVFLLVMLVIALTRKRIVYIGER</sequence>
<reference evidence="9 10" key="1">
    <citation type="submission" date="2019-05" db="EMBL/GenBank/DDBJ databases">
        <title>We sequenced the genome of Paenibacillus hemerocallicola KCTC 33185 for further insight into its adaptation and study the phylogeny of Paenibacillus.</title>
        <authorList>
            <person name="Narsing Rao M.P."/>
        </authorList>
    </citation>
    <scope>NUCLEOTIDE SEQUENCE [LARGE SCALE GENOMIC DNA]</scope>
    <source>
        <strain evidence="9 10">KCTC 33185</strain>
    </source>
</reference>
<evidence type="ECO:0000256" key="5">
    <source>
        <dbReference type="ARBA" id="ARBA00022989"/>
    </source>
</evidence>
<keyword evidence="5 7" id="KW-1133">Transmembrane helix</keyword>
<dbReference type="RefSeq" id="WP_139606584.1">
    <property type="nucleotide sequence ID" value="NZ_VDCQ01000069.1"/>
</dbReference>
<dbReference type="Proteomes" id="UP000307943">
    <property type="component" value="Unassembled WGS sequence"/>
</dbReference>
<keyword evidence="2" id="KW-0813">Transport</keyword>
<evidence type="ECO:0000256" key="1">
    <source>
        <dbReference type="ARBA" id="ARBA00004651"/>
    </source>
</evidence>
<feature type="transmembrane region" description="Helical" evidence="7">
    <location>
        <begin position="109"/>
        <end position="131"/>
    </location>
</feature>
<comment type="caution">
    <text evidence="9">The sequence shown here is derived from an EMBL/GenBank/DDBJ whole genome shotgun (WGS) entry which is preliminary data.</text>
</comment>
<dbReference type="Gene3D" id="1.10.3720.10">
    <property type="entry name" value="MetI-like"/>
    <property type="match status" value="1"/>
</dbReference>
<keyword evidence="6 7" id="KW-0472">Membrane</keyword>
<dbReference type="InterPro" id="IPR035906">
    <property type="entry name" value="MetI-like_sf"/>
</dbReference>
<evidence type="ECO:0000259" key="8">
    <source>
        <dbReference type="PROSITE" id="PS50928"/>
    </source>
</evidence>
<feature type="transmembrane region" description="Helical" evidence="7">
    <location>
        <begin position="188"/>
        <end position="207"/>
    </location>
</feature>
<evidence type="ECO:0000256" key="7">
    <source>
        <dbReference type="SAM" id="Phobius"/>
    </source>
</evidence>
<keyword evidence="3" id="KW-1003">Cell membrane</keyword>
<evidence type="ECO:0000313" key="10">
    <source>
        <dbReference type="Proteomes" id="UP000307943"/>
    </source>
</evidence>
<dbReference type="PROSITE" id="PS50928">
    <property type="entry name" value="ABC_TM1"/>
    <property type="match status" value="1"/>
</dbReference>
<feature type="domain" description="ABC transmembrane type-1" evidence="8">
    <location>
        <begin position="76"/>
        <end position="291"/>
    </location>
</feature>
<evidence type="ECO:0000256" key="6">
    <source>
        <dbReference type="ARBA" id="ARBA00023136"/>
    </source>
</evidence>
<gene>
    <name evidence="9" type="ORF">FE784_33370</name>
</gene>